<evidence type="ECO:0000313" key="2">
    <source>
        <dbReference type="EMBL" id="HIQ30382.1"/>
    </source>
</evidence>
<comment type="caution">
    <text evidence="2">The sequence shown here is derived from an EMBL/GenBank/DDBJ whole genome shotgun (WGS) entry which is preliminary data.</text>
</comment>
<evidence type="ECO:0000313" key="3">
    <source>
        <dbReference type="Proteomes" id="UP000608579"/>
    </source>
</evidence>
<evidence type="ECO:0000256" key="1">
    <source>
        <dbReference type="SAM" id="Phobius"/>
    </source>
</evidence>
<accession>A0A832ZXX5</accession>
<keyword evidence="1" id="KW-0472">Membrane</keyword>
<proteinExistence type="predicted"/>
<feature type="transmembrane region" description="Helical" evidence="1">
    <location>
        <begin position="20"/>
        <end position="39"/>
    </location>
</feature>
<dbReference type="AlphaFoldDB" id="A0A832ZXX5"/>
<organism evidence="2 3">
    <name type="scientific">Caldiarchaeum subterraneum</name>
    <dbReference type="NCBI Taxonomy" id="311458"/>
    <lineage>
        <taxon>Archaea</taxon>
        <taxon>Nitrososphaerota</taxon>
        <taxon>Candidatus Caldarchaeales</taxon>
        <taxon>Candidatus Caldarchaeaceae</taxon>
        <taxon>Candidatus Caldarchaeum</taxon>
    </lineage>
</organism>
<dbReference type="EMBL" id="DQVM01000146">
    <property type="protein sequence ID" value="HIQ30382.1"/>
    <property type="molecule type" value="Genomic_DNA"/>
</dbReference>
<dbReference type="Proteomes" id="UP000608579">
    <property type="component" value="Unassembled WGS sequence"/>
</dbReference>
<keyword evidence="1" id="KW-1133">Transmembrane helix</keyword>
<keyword evidence="1" id="KW-0812">Transmembrane</keyword>
<protein>
    <submittedName>
        <fullName evidence="2">Uncharacterized protein</fullName>
    </submittedName>
</protein>
<sequence length="225" mass="25148">MPWIERSLSMVLHTIDARTFVFYLALLILASYIAGRIYGSIRVNKLRVNIAPVLERLGSKPRIHAAGSRMLTFSGSSLGKLIGQYSLTIFLLGRENPLNWLIARAAGRGDMVILRCRVKGDVRHEVDVIRKGTSPYKRLAKKRVEGVVKDLGDTVAIILGQHDKGYEAVDKAVEILKNVSGLWSFSLRHEMPELIVTFSPKNLEAELEQAIKAVNDSVRFLVSRP</sequence>
<gene>
    <name evidence="2" type="ORF">EYH45_07465</name>
</gene>
<name>A0A832ZXX5_CALS0</name>
<reference evidence="2" key="1">
    <citation type="journal article" date="2020" name="ISME J.">
        <title>Gammaproteobacteria mediating utilization of methyl-, sulfur- and petroleum organic compounds in deep ocean hydrothermal plumes.</title>
        <authorList>
            <person name="Zhou Z."/>
            <person name="Liu Y."/>
            <person name="Pan J."/>
            <person name="Cron B.R."/>
            <person name="Toner B.M."/>
            <person name="Anantharaman K."/>
            <person name="Breier J.A."/>
            <person name="Dick G.J."/>
            <person name="Li M."/>
        </authorList>
    </citation>
    <scope>NUCLEOTIDE SEQUENCE</scope>
    <source>
        <strain evidence="2">SZUA-1515</strain>
    </source>
</reference>